<proteinExistence type="inferred from homology"/>
<dbReference type="PANTHER" id="PTHR10625">
    <property type="entry name" value="HISTONE DEACETYLASE HDAC1-RELATED"/>
    <property type="match status" value="1"/>
</dbReference>
<evidence type="ECO:0000256" key="2">
    <source>
        <dbReference type="SAM" id="MobiDB-lite"/>
    </source>
</evidence>
<feature type="region of interest" description="Disordered" evidence="2">
    <location>
        <begin position="1"/>
        <end position="32"/>
    </location>
</feature>
<accession>A0ABU5RXG6</accession>
<keyword evidence="5" id="KW-1185">Reference proteome</keyword>
<evidence type="ECO:0000259" key="3">
    <source>
        <dbReference type="Pfam" id="PF00850"/>
    </source>
</evidence>
<feature type="domain" description="Histone deacetylase" evidence="3">
    <location>
        <begin position="48"/>
        <end position="336"/>
    </location>
</feature>
<name>A0ABU5RXG6_9CYAN</name>
<reference evidence="4 5" key="1">
    <citation type="submission" date="2023-12" db="EMBL/GenBank/DDBJ databases">
        <title>Baltic Sea Cyanobacteria.</title>
        <authorList>
            <person name="Delbaje E."/>
            <person name="Fewer D.P."/>
            <person name="Shishido T.K."/>
        </authorList>
    </citation>
    <scope>NUCLEOTIDE SEQUENCE [LARGE SCALE GENOMIC DNA]</scope>
    <source>
        <strain evidence="4 5">UHCC 0139</strain>
    </source>
</reference>
<dbReference type="InterPro" id="IPR023801">
    <property type="entry name" value="His_deacetylse_dom"/>
</dbReference>
<dbReference type="RefSeq" id="WP_323306439.1">
    <property type="nucleotide sequence ID" value="NZ_JAYGHX010000012.1"/>
</dbReference>
<organism evidence="4 5">
    <name type="scientific">Cyanobium gracile UHCC 0139</name>
    <dbReference type="NCBI Taxonomy" id="3110308"/>
    <lineage>
        <taxon>Bacteria</taxon>
        <taxon>Bacillati</taxon>
        <taxon>Cyanobacteriota</taxon>
        <taxon>Cyanophyceae</taxon>
        <taxon>Synechococcales</taxon>
        <taxon>Prochlorococcaceae</taxon>
        <taxon>Cyanobium</taxon>
    </lineage>
</organism>
<comment type="caution">
    <text evidence="4">The sequence shown here is derived from an EMBL/GenBank/DDBJ whole genome shotgun (WGS) entry which is preliminary data.</text>
</comment>
<dbReference type="InterPro" id="IPR023696">
    <property type="entry name" value="Ureohydrolase_dom_sf"/>
</dbReference>
<dbReference type="CDD" id="cd09992">
    <property type="entry name" value="HDAC_classII"/>
    <property type="match status" value="1"/>
</dbReference>
<dbReference type="PRINTS" id="PR01270">
    <property type="entry name" value="HDASUPER"/>
</dbReference>
<dbReference type="InterPro" id="IPR037138">
    <property type="entry name" value="His_deacetylse_dom_sf"/>
</dbReference>
<sequence length="345" mass="36202">MAAPGSEPSGGGEGQRQLGLPSAPLTPDPTTGIVCSASYREHLTGPWHPECPARVDAVIQGLERAGLLARCRILPPRPATDAELLRCHTPGYLQRVKQDIQAGRDQLSTGDTAISPHSERTARLAAGGVLAAVEAVMDQRVRRAYAVVRPPGHHASAARGMGFCIYNNVAVAARHLQAVHGLEKILVVDWDVHHGNGTQDIFWGDPSVLFFSSHQAPLYPGSGTRRDQGEGAGAGTTCNCPLPAGTSGPELVAAWREELLPLAEAFAPDFVLISAGFDSRAGDPLGDFRLQDSDFAALTQLMLTIAADHAQGRLVSALEGGYDLEGLASASAAHVACLLGDTGPR</sequence>
<evidence type="ECO:0000313" key="5">
    <source>
        <dbReference type="Proteomes" id="UP001304461"/>
    </source>
</evidence>
<dbReference type="InterPro" id="IPR000286">
    <property type="entry name" value="HDACs"/>
</dbReference>
<evidence type="ECO:0000313" key="4">
    <source>
        <dbReference type="EMBL" id="MEA5392491.1"/>
    </source>
</evidence>
<dbReference type="SUPFAM" id="SSF52768">
    <property type="entry name" value="Arginase/deacetylase"/>
    <property type="match status" value="1"/>
</dbReference>
<dbReference type="PANTHER" id="PTHR10625:SF10">
    <property type="entry name" value="HISTONE DEACETYLASE HDAC1"/>
    <property type="match status" value="1"/>
</dbReference>
<protein>
    <submittedName>
        <fullName evidence="4">Histone deacetylase</fullName>
    </submittedName>
</protein>
<evidence type="ECO:0000256" key="1">
    <source>
        <dbReference type="ARBA" id="ARBA00005947"/>
    </source>
</evidence>
<dbReference type="EMBL" id="JAYGHX010000012">
    <property type="protein sequence ID" value="MEA5392491.1"/>
    <property type="molecule type" value="Genomic_DNA"/>
</dbReference>
<dbReference type="Proteomes" id="UP001304461">
    <property type="component" value="Unassembled WGS sequence"/>
</dbReference>
<dbReference type="Pfam" id="PF00850">
    <property type="entry name" value="Hist_deacetyl"/>
    <property type="match status" value="1"/>
</dbReference>
<gene>
    <name evidence="4" type="ORF">VB738_14605</name>
</gene>
<comment type="similarity">
    <text evidence="1">Belongs to the histone deacetylase family.</text>
</comment>
<dbReference type="Gene3D" id="3.40.800.20">
    <property type="entry name" value="Histone deacetylase domain"/>
    <property type="match status" value="1"/>
</dbReference>